<feature type="signal peptide" evidence="10">
    <location>
        <begin position="1"/>
        <end position="25"/>
    </location>
</feature>
<dbReference type="PANTHER" id="PTHR31587">
    <property type="entry name" value="TRANSMEMBRANE PROTEIN (DUF2215)"/>
    <property type="match status" value="1"/>
</dbReference>
<evidence type="ECO:0000256" key="4">
    <source>
        <dbReference type="ARBA" id="ARBA00022729"/>
    </source>
</evidence>
<evidence type="ECO:0000313" key="12">
    <source>
        <dbReference type="Proteomes" id="UP001222027"/>
    </source>
</evidence>
<reference evidence="11 12" key="1">
    <citation type="submission" date="2022-12" db="EMBL/GenBank/DDBJ databases">
        <title>Chromosome-scale assembly of the Ensete ventricosum genome.</title>
        <authorList>
            <person name="Dussert Y."/>
            <person name="Stocks J."/>
            <person name="Wendawek A."/>
            <person name="Woldeyes F."/>
            <person name="Nichols R.A."/>
            <person name="Borrell J.S."/>
        </authorList>
    </citation>
    <scope>NUCLEOTIDE SEQUENCE [LARGE SCALE GENOMIC DNA]</scope>
    <source>
        <strain evidence="12">cv. Maze</strain>
        <tissue evidence="11">Seeds</tissue>
    </source>
</reference>
<evidence type="ECO:0000256" key="1">
    <source>
        <dbReference type="ARBA" id="ARBA00004575"/>
    </source>
</evidence>
<sequence>MGTKGTTAFPASLLLLLFLLSGASPLTLPSSETLLEINLENPVLEFGSPPYAGQSCHRVRLTGMSRLNLRSYASSVRVALKIPDSKAQWLGEKVRLCFHRNASVGVCQCEESQWESFLRTQPNSMISPYESGFIDVIINKETSTFFSVALEEEFRPWRLGCLGFGLLIFLIAPSISNWMPFYYSSSMILGVFLIVLIILFQVMKVVPTSRRKIISFTFCGSLLGLSSLIGKYFYRVITFLLVNCGFSEESYKLVSLVLLGGIILAGTFLGYWSARKLVLSEDGSVNSGIAQFVKWTMRSIGIISILQSTVDVPLGLVALATCSTFSYLVQSKKWHRWSNKNGSLWPRRSKQAAPPDRRAENLSFAPKGTTRSFWGGSSSYSPSPTAGSGYSLSKRVSRRNQDYYSTYHNVPRRKFSEEEWKRFTRESTSAALTEWASTPEVTKWIGNNAHRLRLIEEDSNVDDTTSEASSDSSKETVPRNESEPSFFAWL</sequence>
<evidence type="ECO:0008006" key="13">
    <source>
        <dbReference type="Google" id="ProtNLM"/>
    </source>
</evidence>
<dbReference type="InterPro" id="IPR019358">
    <property type="entry name" value="NEMP_fam"/>
</dbReference>
<feature type="region of interest" description="Disordered" evidence="8">
    <location>
        <begin position="456"/>
        <end position="490"/>
    </location>
</feature>
<evidence type="ECO:0000256" key="8">
    <source>
        <dbReference type="SAM" id="MobiDB-lite"/>
    </source>
</evidence>
<feature type="chain" id="PRO_5043956153" description="Transmembrane protein 194" evidence="10">
    <location>
        <begin position="26"/>
        <end position="490"/>
    </location>
</feature>
<feature type="transmembrane region" description="Helical" evidence="9">
    <location>
        <begin position="253"/>
        <end position="274"/>
    </location>
</feature>
<evidence type="ECO:0000313" key="11">
    <source>
        <dbReference type="EMBL" id="KAJ8458935.1"/>
    </source>
</evidence>
<keyword evidence="6 9" id="KW-0472">Membrane</keyword>
<keyword evidence="12" id="KW-1185">Reference proteome</keyword>
<dbReference type="PANTHER" id="PTHR31587:SF3">
    <property type="entry name" value="EXPRESSED PROTEIN"/>
    <property type="match status" value="1"/>
</dbReference>
<protein>
    <recommendedName>
        <fullName evidence="13">Transmembrane protein 194</fullName>
    </recommendedName>
</protein>
<keyword evidence="4 10" id="KW-0732">Signal</keyword>
<evidence type="ECO:0000256" key="9">
    <source>
        <dbReference type="SAM" id="Phobius"/>
    </source>
</evidence>
<feature type="transmembrane region" description="Helical" evidence="9">
    <location>
        <begin position="187"/>
        <end position="207"/>
    </location>
</feature>
<gene>
    <name evidence="11" type="ORF">OPV22_031861</name>
</gene>
<evidence type="ECO:0000256" key="7">
    <source>
        <dbReference type="ARBA" id="ARBA00023242"/>
    </source>
</evidence>
<feature type="transmembrane region" description="Helical" evidence="9">
    <location>
        <begin position="157"/>
        <end position="175"/>
    </location>
</feature>
<comment type="similarity">
    <text evidence="2">Belongs to the NEMP family.</text>
</comment>
<evidence type="ECO:0000256" key="2">
    <source>
        <dbReference type="ARBA" id="ARBA00005748"/>
    </source>
</evidence>
<evidence type="ECO:0000256" key="10">
    <source>
        <dbReference type="SAM" id="SignalP"/>
    </source>
</evidence>
<keyword evidence="7" id="KW-0539">Nucleus</keyword>
<organism evidence="11 12">
    <name type="scientific">Ensete ventricosum</name>
    <name type="common">Abyssinian banana</name>
    <name type="synonym">Musa ensete</name>
    <dbReference type="NCBI Taxonomy" id="4639"/>
    <lineage>
        <taxon>Eukaryota</taxon>
        <taxon>Viridiplantae</taxon>
        <taxon>Streptophyta</taxon>
        <taxon>Embryophyta</taxon>
        <taxon>Tracheophyta</taxon>
        <taxon>Spermatophyta</taxon>
        <taxon>Magnoliopsida</taxon>
        <taxon>Liliopsida</taxon>
        <taxon>Zingiberales</taxon>
        <taxon>Musaceae</taxon>
        <taxon>Ensete</taxon>
    </lineage>
</organism>
<proteinExistence type="inferred from homology"/>
<comment type="subcellular location">
    <subcellularLocation>
        <location evidence="1">Nucleus inner membrane</location>
        <topology evidence="1">Multi-pass membrane protein</topology>
        <orientation evidence="1">Nucleoplasmic side</orientation>
    </subcellularLocation>
</comment>
<dbReference type="GO" id="GO:0005637">
    <property type="term" value="C:nuclear inner membrane"/>
    <property type="evidence" value="ECO:0007669"/>
    <property type="project" value="UniProtKB-SubCell"/>
</dbReference>
<name>A0AAV8P0V5_ENSVE</name>
<dbReference type="EMBL" id="JAQQAF010000009">
    <property type="protein sequence ID" value="KAJ8458935.1"/>
    <property type="molecule type" value="Genomic_DNA"/>
</dbReference>
<dbReference type="Proteomes" id="UP001222027">
    <property type="component" value="Unassembled WGS sequence"/>
</dbReference>
<evidence type="ECO:0000256" key="5">
    <source>
        <dbReference type="ARBA" id="ARBA00022989"/>
    </source>
</evidence>
<dbReference type="AlphaFoldDB" id="A0AAV8P0V5"/>
<feature type="transmembrane region" description="Helical" evidence="9">
    <location>
        <begin position="213"/>
        <end position="233"/>
    </location>
</feature>
<keyword evidence="5 9" id="KW-1133">Transmembrane helix</keyword>
<evidence type="ECO:0000256" key="3">
    <source>
        <dbReference type="ARBA" id="ARBA00022692"/>
    </source>
</evidence>
<dbReference type="Pfam" id="PF10225">
    <property type="entry name" value="NEMP"/>
    <property type="match status" value="1"/>
</dbReference>
<feature type="compositionally biased region" description="Basic and acidic residues" evidence="8">
    <location>
        <begin position="472"/>
        <end position="482"/>
    </location>
</feature>
<comment type="caution">
    <text evidence="11">The sequence shown here is derived from an EMBL/GenBank/DDBJ whole genome shotgun (WGS) entry which is preliminary data.</text>
</comment>
<evidence type="ECO:0000256" key="6">
    <source>
        <dbReference type="ARBA" id="ARBA00023136"/>
    </source>
</evidence>
<keyword evidence="3 9" id="KW-0812">Transmembrane</keyword>
<accession>A0AAV8P0V5</accession>